<evidence type="ECO:0000313" key="5">
    <source>
        <dbReference type="EMBL" id="KXX73973.1"/>
    </source>
</evidence>
<keyword evidence="1 2" id="KW-0694">RNA-binding</keyword>
<comment type="caution">
    <text evidence="5">The sequence shown here is derived from an EMBL/GenBank/DDBJ whole genome shotgun (WGS) entry which is preliminary data.</text>
</comment>
<evidence type="ECO:0000256" key="2">
    <source>
        <dbReference type="PROSITE-ProRule" id="PRU00176"/>
    </source>
</evidence>
<dbReference type="SMART" id="SM01218">
    <property type="entry name" value="FoP_duplication"/>
    <property type="match status" value="1"/>
</dbReference>
<feature type="region of interest" description="Disordered" evidence="3">
    <location>
        <begin position="228"/>
        <end position="356"/>
    </location>
</feature>
<dbReference type="GO" id="GO:0005634">
    <property type="term" value="C:nucleus"/>
    <property type="evidence" value="ECO:0007669"/>
    <property type="project" value="TreeGrafter"/>
</dbReference>
<dbReference type="CDD" id="cd12418">
    <property type="entry name" value="RRM_Aly_REF_like"/>
    <property type="match status" value="1"/>
</dbReference>
<dbReference type="Pfam" id="PF00076">
    <property type="entry name" value="RRM_1"/>
    <property type="match status" value="1"/>
</dbReference>
<feature type="compositionally biased region" description="Low complexity" evidence="3">
    <location>
        <begin position="20"/>
        <end position="31"/>
    </location>
</feature>
<dbReference type="EMBL" id="LCTW02000401">
    <property type="protein sequence ID" value="KXX73973.1"/>
    <property type="molecule type" value="Genomic_DNA"/>
</dbReference>
<feature type="region of interest" description="Disordered" evidence="3">
    <location>
        <begin position="123"/>
        <end position="155"/>
    </location>
</feature>
<feature type="domain" description="RRM" evidence="4">
    <location>
        <begin position="154"/>
        <end position="231"/>
    </location>
</feature>
<reference evidence="5 6" key="1">
    <citation type="journal article" date="2016" name="Genome Announc.">
        <title>Genome Sequence of Madurella mycetomatis mm55, Isolated from a Human Mycetoma Case in Sudan.</title>
        <authorList>
            <person name="Smit S."/>
            <person name="Derks M.F."/>
            <person name="Bervoets S."/>
            <person name="Fahal A."/>
            <person name="van Leeuwen W."/>
            <person name="van Belkum A."/>
            <person name="van de Sande W.W."/>
        </authorList>
    </citation>
    <scope>NUCLEOTIDE SEQUENCE [LARGE SCALE GENOMIC DNA]</scope>
    <source>
        <strain evidence="6">mm55</strain>
    </source>
</reference>
<keyword evidence="6" id="KW-1185">Reference proteome</keyword>
<dbReference type="Proteomes" id="UP000078237">
    <property type="component" value="Unassembled WGS sequence"/>
</dbReference>
<feature type="compositionally biased region" description="Basic and acidic residues" evidence="3">
    <location>
        <begin position="297"/>
        <end position="334"/>
    </location>
</feature>
<dbReference type="PANTHER" id="PTHR19965">
    <property type="entry name" value="RNA AND EXPORT FACTOR BINDING PROTEIN"/>
    <property type="match status" value="1"/>
</dbReference>
<dbReference type="InterPro" id="IPR025715">
    <property type="entry name" value="FoP_C"/>
</dbReference>
<name>A0A175VRG9_9PEZI</name>
<dbReference type="SUPFAM" id="SSF54928">
    <property type="entry name" value="RNA-binding domain, RBD"/>
    <property type="match status" value="1"/>
</dbReference>
<dbReference type="STRING" id="100816.A0A175VRG9"/>
<feature type="compositionally biased region" description="Basic and acidic residues" evidence="3">
    <location>
        <begin position="36"/>
        <end position="46"/>
    </location>
</feature>
<dbReference type="InterPro" id="IPR051229">
    <property type="entry name" value="ALYREF_mRNA_export"/>
</dbReference>
<dbReference type="AlphaFoldDB" id="A0A175VRG9"/>
<feature type="compositionally biased region" description="Basic and acidic residues" evidence="3">
    <location>
        <begin position="264"/>
        <end position="281"/>
    </location>
</feature>
<accession>A0A175VRG9</accession>
<feature type="compositionally biased region" description="Basic and acidic residues" evidence="3">
    <location>
        <begin position="123"/>
        <end position="134"/>
    </location>
</feature>
<evidence type="ECO:0000256" key="1">
    <source>
        <dbReference type="ARBA" id="ARBA00022884"/>
    </source>
</evidence>
<dbReference type="Gene3D" id="3.30.70.330">
    <property type="match status" value="1"/>
</dbReference>
<feature type="compositionally biased region" description="Basic and acidic residues" evidence="3">
    <location>
        <begin position="1"/>
        <end position="18"/>
    </location>
</feature>
<gene>
    <name evidence="5" type="ORF">MMYC01_208752</name>
</gene>
<dbReference type="OrthoDB" id="5382468at2759"/>
<dbReference type="InterPro" id="IPR035979">
    <property type="entry name" value="RBD_domain_sf"/>
</dbReference>
<evidence type="ECO:0000259" key="4">
    <source>
        <dbReference type="PROSITE" id="PS50102"/>
    </source>
</evidence>
<feature type="region of interest" description="Disordered" evidence="3">
    <location>
        <begin position="1"/>
        <end position="58"/>
    </location>
</feature>
<dbReference type="InterPro" id="IPR000504">
    <property type="entry name" value="RRM_dom"/>
</dbReference>
<proteinExistence type="predicted"/>
<evidence type="ECO:0000256" key="3">
    <source>
        <dbReference type="SAM" id="MobiDB-lite"/>
    </source>
</evidence>
<dbReference type="PROSITE" id="PS50102">
    <property type="entry name" value="RRM"/>
    <property type="match status" value="1"/>
</dbReference>
<dbReference type="GO" id="GO:0003729">
    <property type="term" value="F:mRNA binding"/>
    <property type="evidence" value="ECO:0007669"/>
    <property type="project" value="TreeGrafter"/>
</dbReference>
<dbReference type="InterPro" id="IPR012677">
    <property type="entry name" value="Nucleotide-bd_a/b_plait_sf"/>
</dbReference>
<organism evidence="5 6">
    <name type="scientific">Madurella mycetomatis</name>
    <dbReference type="NCBI Taxonomy" id="100816"/>
    <lineage>
        <taxon>Eukaryota</taxon>
        <taxon>Fungi</taxon>
        <taxon>Dikarya</taxon>
        <taxon>Ascomycota</taxon>
        <taxon>Pezizomycotina</taxon>
        <taxon>Sordariomycetes</taxon>
        <taxon>Sordariomycetidae</taxon>
        <taxon>Sordariales</taxon>
        <taxon>Sordariales incertae sedis</taxon>
        <taxon>Madurella</taxon>
    </lineage>
</organism>
<sequence>MDRGLDRSLDEILAERKQSGRSSRGNRGSNSGRRRDRSDYPRDGVRKVRMGLPSNEFPSVQGAIAQSHRFSPDTLSDVRDAAISTNPCARVRVCGGSMRAAPDQTARLGKPFRDDAPRNLDSEWVHDKFEDHGSRRSAPRRRYSPEPASDSRGTKLRVDNVHYELTQEDLEGLFTRIGPVIKVDMKYDRAGRSEGTAFVTYESHRDATEAIREFDGANAAGQPIRLTLLPSGPRRNPFDSAVVPGRPLAERITVPDGRSRSLSPRRESDEEAARRGVDRYRPGGGKGSRSRSPLPGRRRDGGRRPGARRDGAGGRRGDRGERTARDGRPRKTQEELDAEMEDYFGGGNAQQDDAPAVAAVTGAGDANGILQQQQQGGDDIDMIE</sequence>
<protein>
    <submittedName>
        <fullName evidence="5">THO complex subunit 4A</fullName>
    </submittedName>
</protein>
<dbReference type="SMART" id="SM00360">
    <property type="entry name" value="RRM"/>
    <property type="match status" value="1"/>
</dbReference>
<evidence type="ECO:0000313" key="6">
    <source>
        <dbReference type="Proteomes" id="UP000078237"/>
    </source>
</evidence>
<dbReference type="PANTHER" id="PTHR19965:SF82">
    <property type="entry name" value="THO COMPLEX SUBUNIT 4"/>
    <property type="match status" value="1"/>
</dbReference>
<dbReference type="VEuPathDB" id="FungiDB:MMYC01_208752"/>